<comment type="subcellular location">
    <subcellularLocation>
        <location evidence="5">Mitochondrion inner membrane</location>
        <topology evidence="5">Peripheral membrane protein</topology>
        <orientation evidence="5">Matrix side</orientation>
    </subcellularLocation>
</comment>
<comment type="catalytic activity">
    <reaction evidence="5">
        <text>a 3-demethylubiquinol + S-adenosyl-L-methionine = a ubiquinol + S-adenosyl-L-homocysteine + H(+)</text>
        <dbReference type="Rhea" id="RHEA:44380"/>
        <dbReference type="Rhea" id="RHEA-COMP:9566"/>
        <dbReference type="Rhea" id="RHEA-COMP:10914"/>
        <dbReference type="ChEBI" id="CHEBI:15378"/>
        <dbReference type="ChEBI" id="CHEBI:17976"/>
        <dbReference type="ChEBI" id="CHEBI:57856"/>
        <dbReference type="ChEBI" id="CHEBI:59789"/>
        <dbReference type="ChEBI" id="CHEBI:84422"/>
        <dbReference type="EC" id="2.1.1.64"/>
    </reaction>
</comment>
<comment type="cofactor">
    <cofactor evidence="5">
        <name>Mg(2+)</name>
        <dbReference type="ChEBI" id="CHEBI:18420"/>
    </cofactor>
</comment>
<dbReference type="Pfam" id="PF13489">
    <property type="entry name" value="Methyltransf_23"/>
    <property type="match status" value="1"/>
</dbReference>
<keyword evidence="2 5" id="KW-0808">Transferase</keyword>
<comment type="catalytic activity">
    <reaction evidence="5">
        <text>a 3,4-dihydroxy-5-(all-trans-polyprenyl)benzoate + S-adenosyl-L-methionine = a 4-hydroxy-3-methoxy-5-(all-trans-polyprenyl)benzoate + S-adenosyl-L-homocysteine + H(+)</text>
        <dbReference type="Rhea" id="RHEA:44452"/>
        <dbReference type="Rhea" id="RHEA-COMP:10930"/>
        <dbReference type="Rhea" id="RHEA-COMP:10931"/>
        <dbReference type="ChEBI" id="CHEBI:15378"/>
        <dbReference type="ChEBI" id="CHEBI:57856"/>
        <dbReference type="ChEBI" id="CHEBI:59789"/>
        <dbReference type="ChEBI" id="CHEBI:64694"/>
        <dbReference type="ChEBI" id="CHEBI:84443"/>
        <dbReference type="EC" id="2.1.1.114"/>
    </reaction>
</comment>
<comment type="subunit">
    <text evidence="5">Component of a multi-subunit COQ enzyme complex.</text>
</comment>
<keyword evidence="4 5" id="KW-0949">S-adenosyl-L-methionine</keyword>
<feature type="binding site" evidence="5">
    <location>
        <position position="74"/>
    </location>
    <ligand>
        <name>S-adenosyl-L-methionine</name>
        <dbReference type="ChEBI" id="CHEBI:59789"/>
    </ligand>
</feature>
<comment type="catalytic activity">
    <reaction evidence="5">
        <text>a 3-demethylubiquinone + S-adenosyl-L-methionine = a ubiquinone + S-adenosyl-L-homocysteine</text>
        <dbReference type="Rhea" id="RHEA:81215"/>
        <dbReference type="Rhea" id="RHEA-COMP:9565"/>
        <dbReference type="Rhea" id="RHEA-COMP:19654"/>
        <dbReference type="ChEBI" id="CHEBI:16389"/>
        <dbReference type="ChEBI" id="CHEBI:57856"/>
        <dbReference type="ChEBI" id="CHEBI:59789"/>
        <dbReference type="ChEBI" id="CHEBI:231825"/>
    </reaction>
</comment>
<keyword evidence="3 5" id="KW-0831">Ubiquinone biosynthesis</keyword>
<dbReference type="PANTHER" id="PTHR43464">
    <property type="entry name" value="METHYLTRANSFERASE"/>
    <property type="match status" value="1"/>
</dbReference>
<evidence type="ECO:0000256" key="5">
    <source>
        <dbReference type="HAMAP-Rule" id="MF_03190"/>
    </source>
</evidence>
<comment type="similarity">
    <text evidence="5">Belongs to the class I-like SAM-binding methyltransferase superfamily. UbiG/COQ3 family.</text>
</comment>
<evidence type="ECO:0000313" key="7">
    <source>
        <dbReference type="Proteomes" id="UP000823941"/>
    </source>
</evidence>
<proteinExistence type="inferred from homology"/>
<feature type="binding site" evidence="5">
    <location>
        <position position="178"/>
    </location>
    <ligand>
        <name>Mg(2+)</name>
        <dbReference type="ChEBI" id="CHEBI:18420"/>
    </ligand>
</feature>
<dbReference type="NCBIfam" id="TIGR01983">
    <property type="entry name" value="UbiG"/>
    <property type="match status" value="1"/>
</dbReference>
<dbReference type="EC" id="2.1.1.64" evidence="5"/>
<feature type="binding site" evidence="5">
    <location>
        <position position="174"/>
    </location>
    <ligand>
        <name>Mg(2+)</name>
        <dbReference type="ChEBI" id="CHEBI:18420"/>
    </ligand>
</feature>
<feature type="binding site" evidence="5">
    <location>
        <position position="173"/>
    </location>
    <ligand>
        <name>S-adenosyl-L-methionine</name>
        <dbReference type="ChEBI" id="CHEBI:59789"/>
    </ligand>
</feature>
<evidence type="ECO:0000313" key="6">
    <source>
        <dbReference type="EMBL" id="KAG7298941.1"/>
    </source>
</evidence>
<dbReference type="InterPro" id="IPR010233">
    <property type="entry name" value="UbiG_MeTrfase"/>
</dbReference>
<dbReference type="Proteomes" id="UP000823941">
    <property type="component" value="Chromosome 23"/>
</dbReference>
<dbReference type="CDD" id="cd02440">
    <property type="entry name" value="AdoMet_MTases"/>
    <property type="match status" value="1"/>
</dbReference>
<dbReference type="EC" id="2.1.1.114" evidence="5"/>
<keyword evidence="5" id="KW-0999">Mitochondrion inner membrane</keyword>
<comment type="pathway">
    <text evidence="5">Cofactor biosynthesis; ubiquinone biosynthesis.</text>
</comment>
<accession>A0ABQ7Q133</accession>
<organism evidence="6 7">
    <name type="scientific">Plutella xylostella</name>
    <name type="common">Diamondback moth</name>
    <name type="synonym">Plutella maculipennis</name>
    <dbReference type="NCBI Taxonomy" id="51655"/>
    <lineage>
        <taxon>Eukaryota</taxon>
        <taxon>Metazoa</taxon>
        <taxon>Ecdysozoa</taxon>
        <taxon>Arthropoda</taxon>
        <taxon>Hexapoda</taxon>
        <taxon>Insecta</taxon>
        <taxon>Pterygota</taxon>
        <taxon>Neoptera</taxon>
        <taxon>Endopterygota</taxon>
        <taxon>Lepidoptera</taxon>
        <taxon>Glossata</taxon>
        <taxon>Ditrysia</taxon>
        <taxon>Yponomeutoidea</taxon>
        <taxon>Plutellidae</taxon>
        <taxon>Plutella</taxon>
    </lineage>
</organism>
<keyword evidence="7" id="KW-1185">Reference proteome</keyword>
<feature type="binding site" evidence="5">
    <location>
        <position position="177"/>
    </location>
    <ligand>
        <name>Mg(2+)</name>
        <dbReference type="ChEBI" id="CHEBI:18420"/>
    </ligand>
</feature>
<feature type="binding site" evidence="5">
    <location>
        <position position="104"/>
    </location>
    <ligand>
        <name>S-adenosyl-L-methionine</name>
        <dbReference type="ChEBI" id="CHEBI:59789"/>
    </ligand>
</feature>
<gene>
    <name evidence="5" type="primary">coq3</name>
    <name evidence="6" type="ORF">JYU34_017408</name>
</gene>
<feature type="binding site" evidence="5">
    <location>
        <position position="125"/>
    </location>
    <ligand>
        <name>S-adenosyl-L-methionine</name>
        <dbReference type="ChEBI" id="CHEBI:59789"/>
    </ligand>
</feature>
<keyword evidence="1 5" id="KW-0489">Methyltransferase</keyword>
<comment type="caution">
    <text evidence="6">The sequence shown here is derived from an EMBL/GenBank/DDBJ whole genome shotgun (WGS) entry which is preliminary data.</text>
</comment>
<keyword evidence="5" id="KW-0460">Magnesium</keyword>
<name>A0ABQ7Q133_PLUXY</name>
<evidence type="ECO:0000256" key="2">
    <source>
        <dbReference type="ARBA" id="ARBA00022679"/>
    </source>
</evidence>
<evidence type="ECO:0000256" key="4">
    <source>
        <dbReference type="ARBA" id="ARBA00022691"/>
    </source>
</evidence>
<keyword evidence="5" id="KW-0472">Membrane</keyword>
<dbReference type="SUPFAM" id="SSF53335">
    <property type="entry name" value="S-adenosyl-L-methionine-dependent methyltransferases"/>
    <property type="match status" value="1"/>
</dbReference>
<reference evidence="6 7" key="1">
    <citation type="submission" date="2021-06" db="EMBL/GenBank/DDBJ databases">
        <title>A haploid diamondback moth (Plutella xylostella L.) genome assembly resolves 31 chromosomes and identifies a diamide resistance mutation.</title>
        <authorList>
            <person name="Ward C.M."/>
            <person name="Perry K.D."/>
            <person name="Baker G."/>
            <person name="Powis K."/>
            <person name="Heckel D.G."/>
            <person name="Baxter S.W."/>
        </authorList>
    </citation>
    <scope>NUCLEOTIDE SEQUENCE [LARGE SCALE GENOMIC DNA]</scope>
    <source>
        <strain evidence="6 7">LV</strain>
        <tissue evidence="6">Single pupa</tissue>
    </source>
</reference>
<dbReference type="PANTHER" id="PTHR43464:SF19">
    <property type="entry name" value="UBIQUINONE BIOSYNTHESIS O-METHYLTRANSFERASE, MITOCHONDRIAL"/>
    <property type="match status" value="1"/>
</dbReference>
<dbReference type="InterPro" id="IPR029063">
    <property type="entry name" value="SAM-dependent_MTases_sf"/>
</dbReference>
<dbReference type="EMBL" id="JAHIBW010000023">
    <property type="protein sequence ID" value="KAG7298941.1"/>
    <property type="molecule type" value="Genomic_DNA"/>
</dbReference>
<dbReference type="EC" id="2.1.1.-" evidence="5"/>
<keyword evidence="5" id="KW-0496">Mitochondrion</keyword>
<comment type="function">
    <text evidence="5">O-methyltransferase required for two non-consecutive steps during ubiquinone biosynthesis. Catalyzes the 2 O-methylation of 3,4-dihydroxy-5-(all-trans-polyprenyl)benzoic acid into 4-hydroxy-3-methoxy-5-(all-trans-polyprenyl)benzoic acid. Also catalyzes the last step of ubiquinone biosynthesis by mediating methylation of 3-demethylubiquinone into ubiquinone. Also able to mediate the methylation of 3-demethylubiquinol into ubiquinol.</text>
</comment>
<keyword evidence="5" id="KW-0479">Metal-binding</keyword>
<evidence type="ECO:0000256" key="1">
    <source>
        <dbReference type="ARBA" id="ARBA00022603"/>
    </source>
</evidence>
<protein>
    <recommendedName>
        <fullName evidence="5">Ubiquinone biosynthesis O-methyltransferase, mitochondrial</fullName>
    </recommendedName>
    <alternativeName>
        <fullName evidence="5">3-demethylubiquinol 3-O-methyltransferase</fullName>
        <ecNumber evidence="5">2.1.1.64</ecNumber>
    </alternativeName>
    <alternativeName>
        <fullName evidence="5">3-demethylubiquinone 3-O-methyltransferase</fullName>
        <ecNumber evidence="5">2.1.1.-</ecNumber>
    </alternativeName>
    <alternativeName>
        <fullName evidence="5">Polyprenyldihydroxybenzoate methyltransferase</fullName>
        <ecNumber evidence="5">2.1.1.114</ecNumber>
    </alternativeName>
</protein>
<dbReference type="Gene3D" id="3.40.50.150">
    <property type="entry name" value="Vaccinia Virus protein VP39"/>
    <property type="match status" value="1"/>
</dbReference>
<sequence length="287" mass="31751">MLSSPFRLPASSIKHAKLLSSLPQEPMLLRALGTQQKHQSTVDPQDVQKHTDLKSQWWDTTGPMKALHSFNHVRVPFIRDGLVQIPVKERTTTPLCGQSVLDVGCGGGILSEGLAQLGAKVTGIDASKELIELARTHSAGNTKLQENQPTYCCCPIEEHAPAHTGLYDGVVASEIIEHIDNDKKELFVKSCLDTLRPGGRIFFTTPARSSLSKVTVVYMAEYVLNIVPRGTHDHSKFMTPTELTFLLERNGCHVEMVLGLCYNFVTNRWTFTKNTSLQFALQAVKNA</sequence>
<evidence type="ECO:0000256" key="3">
    <source>
        <dbReference type="ARBA" id="ARBA00022688"/>
    </source>
</evidence>
<dbReference type="HAMAP" id="MF_00472">
    <property type="entry name" value="UbiG"/>
    <property type="match status" value="1"/>
</dbReference>